<dbReference type="eggNOG" id="COG1214">
    <property type="taxonomic scope" value="Bacteria"/>
</dbReference>
<dbReference type="GO" id="GO:0002949">
    <property type="term" value="P:tRNA threonylcarbamoyladenosine modification"/>
    <property type="evidence" value="ECO:0007669"/>
    <property type="project" value="InterPro"/>
</dbReference>
<dbReference type="SUPFAM" id="SSF53067">
    <property type="entry name" value="Actin-like ATPase domain"/>
    <property type="match status" value="2"/>
</dbReference>
<dbReference type="InterPro" id="IPR000905">
    <property type="entry name" value="Gcp-like_dom"/>
</dbReference>
<dbReference type="STRING" id="511995.CFPG_757"/>
<protein>
    <submittedName>
        <fullName evidence="2">M22 family peptidase</fullName>
    </submittedName>
</protein>
<dbReference type="RefSeq" id="WP_012573776.1">
    <property type="nucleotide sequence ID" value="NC_011565.1"/>
</dbReference>
<name>B6YS48_AZOPC</name>
<organism evidence="2 3">
    <name type="scientific">Azobacteroides pseudotrichonymphae genomovar. CFP2</name>
    <dbReference type="NCBI Taxonomy" id="511995"/>
    <lineage>
        <taxon>Bacteria</taxon>
        <taxon>Pseudomonadati</taxon>
        <taxon>Bacteroidota</taxon>
        <taxon>Bacteroidia</taxon>
        <taxon>Bacteroidales</taxon>
        <taxon>Candidatus Azobacteroides</taxon>
    </lineage>
</organism>
<accession>B6YS48</accession>
<reference evidence="3" key="1">
    <citation type="journal article" date="2008" name="Science">
        <title>Genome of an endosymbiont coupling N2 fixation to cellulolysis within RT protist cells in termite gut.</title>
        <authorList>
            <person name="Hongoh Y."/>
            <person name="Sharma V.K."/>
            <person name="Prakash T."/>
            <person name="Noda S."/>
            <person name="Toh H."/>
            <person name="Taylor T.D."/>
            <person name="Kudo T."/>
            <person name="Sakaki Y."/>
            <person name="Toyoda A."/>
            <person name="Hattori M."/>
            <person name="Ohkuma M."/>
        </authorList>
    </citation>
    <scope>NUCLEOTIDE SEQUENCE [LARGE SCALE GENOMIC DNA]</scope>
</reference>
<dbReference type="Gene3D" id="3.30.420.40">
    <property type="match status" value="2"/>
</dbReference>
<dbReference type="Pfam" id="PF00814">
    <property type="entry name" value="TsaD"/>
    <property type="match status" value="1"/>
</dbReference>
<dbReference type="CDD" id="cd24032">
    <property type="entry name" value="ASKHA_NBD_TsaB"/>
    <property type="match status" value="1"/>
</dbReference>
<evidence type="ECO:0000259" key="1">
    <source>
        <dbReference type="Pfam" id="PF00814"/>
    </source>
</evidence>
<dbReference type="OrthoDB" id="9784166at2"/>
<dbReference type="EMBL" id="AP010656">
    <property type="protein sequence ID" value="BAG84020.1"/>
    <property type="molecule type" value="Genomic_DNA"/>
</dbReference>
<dbReference type="HOGENOM" id="CLU_064886_1_0_10"/>
<dbReference type="InterPro" id="IPR022496">
    <property type="entry name" value="T6A_TsaB"/>
</dbReference>
<keyword evidence="3" id="KW-1185">Reference proteome</keyword>
<gene>
    <name evidence="2" type="ordered locus">CFPG_757</name>
</gene>
<feature type="domain" description="Gcp-like" evidence="1">
    <location>
        <begin position="33"/>
        <end position="175"/>
    </location>
</feature>
<dbReference type="NCBIfam" id="TIGR03725">
    <property type="entry name" value="T6A_YeaZ"/>
    <property type="match status" value="1"/>
</dbReference>
<evidence type="ECO:0000313" key="3">
    <source>
        <dbReference type="Proteomes" id="UP000000723"/>
    </source>
</evidence>
<dbReference type="Proteomes" id="UP000000723">
    <property type="component" value="Chromosome"/>
</dbReference>
<dbReference type="InterPro" id="IPR043129">
    <property type="entry name" value="ATPase_NBD"/>
</dbReference>
<dbReference type="AlphaFoldDB" id="B6YS48"/>
<evidence type="ECO:0000313" key="2">
    <source>
        <dbReference type="EMBL" id="BAG84020.1"/>
    </source>
</evidence>
<dbReference type="KEGG" id="aps:CFPG_757"/>
<sequence>MTCLLTIETSTQICSLSLSINGKSIMNKICTKKKSHASLLGAFTLEAVNYVRKNNYTINAVAVSAGPGSYTGLRIGTSEAKGLCYGFDIPLITIPTLKIMAFQAIHNLSLSFPNSIYCPIIDAERMEVFTVLYDANLNEICPLKVDTIDENSYKEFLKKRTIIFFGNGLNKCTNLIKSPNAIFIKDIYPTAKTMIYLAETAFAKKEFTDIAYFEPFYLKEYQTTVT</sequence>
<proteinExistence type="predicted"/>